<keyword evidence="3" id="KW-1185">Reference proteome</keyword>
<evidence type="ECO:0000256" key="1">
    <source>
        <dbReference type="SAM" id="MobiDB-lite"/>
    </source>
</evidence>
<dbReference type="Proteomes" id="UP000815677">
    <property type="component" value="Unassembled WGS sequence"/>
</dbReference>
<accession>A0ABQ0L1N2</accession>
<name>A0ABQ0L1N2_MYCCL</name>
<dbReference type="EMBL" id="DF839677">
    <property type="protein sequence ID" value="GAT44334.1"/>
    <property type="molecule type" value="Genomic_DNA"/>
</dbReference>
<protein>
    <recommendedName>
        <fullName evidence="4">Zinc finger PHD-type domain-containing protein</fullName>
    </recommendedName>
</protein>
<feature type="compositionally biased region" description="Low complexity" evidence="1">
    <location>
        <begin position="299"/>
        <end position="315"/>
    </location>
</feature>
<evidence type="ECO:0000313" key="2">
    <source>
        <dbReference type="EMBL" id="GAT44334.1"/>
    </source>
</evidence>
<evidence type="ECO:0000313" key="3">
    <source>
        <dbReference type="Proteomes" id="UP000815677"/>
    </source>
</evidence>
<proteinExistence type="predicted"/>
<reference evidence="2" key="1">
    <citation type="submission" date="2014-09" db="EMBL/GenBank/DDBJ databases">
        <title>Genome sequence of the luminous mushroom Mycena chlorophos for searching fungal bioluminescence genes.</title>
        <authorList>
            <person name="Tanaka Y."/>
            <person name="Kasuga D."/>
            <person name="Oba Y."/>
            <person name="Hase S."/>
            <person name="Sato K."/>
            <person name="Oba Y."/>
            <person name="Sakakibara Y."/>
        </authorList>
    </citation>
    <scope>NUCLEOTIDE SEQUENCE</scope>
</reference>
<evidence type="ECO:0008006" key="4">
    <source>
        <dbReference type="Google" id="ProtNLM"/>
    </source>
</evidence>
<feature type="region of interest" description="Disordered" evidence="1">
    <location>
        <begin position="299"/>
        <end position="325"/>
    </location>
</feature>
<organism evidence="2 3">
    <name type="scientific">Mycena chlorophos</name>
    <name type="common">Agaric fungus</name>
    <name type="synonym">Agaricus chlorophos</name>
    <dbReference type="NCBI Taxonomy" id="658473"/>
    <lineage>
        <taxon>Eukaryota</taxon>
        <taxon>Fungi</taxon>
        <taxon>Dikarya</taxon>
        <taxon>Basidiomycota</taxon>
        <taxon>Agaricomycotina</taxon>
        <taxon>Agaricomycetes</taxon>
        <taxon>Agaricomycetidae</taxon>
        <taxon>Agaricales</taxon>
        <taxon>Marasmiineae</taxon>
        <taxon>Mycenaceae</taxon>
        <taxon>Mycena</taxon>
    </lineage>
</organism>
<feature type="non-terminal residue" evidence="2">
    <location>
        <position position="353"/>
    </location>
</feature>
<sequence length="353" mass="38797">MARGRPQGDPVAVSARKKAYNALWKKASVPLLRLFTTFLTSSSNAEKHRQSAHESARRCRAERRALSEYGSMSPSNTSIGSTHKIVFQQDGAFFHAVYLDVVLDQPGDPEVRCAHDQETSGKRTLCPACQGPFEGNQGAEPCLSKNCKGGSGWFHVDCIDQREVQTLLARQKKHEEDHLRYRARCVRRREEYNPFNINKDTHVSEATSRFLRTRIDDHDISESGSAAWAITGAAALVGFLVSRISALFPVSDRRCSIRPLSAPPSPPASSCKMPHLTSLSARFRSLSARFFSLRAFFSASSSPSPSESALAAPSEPESKLDETDDTQGSLLLAAGRALVRYSLAFLPSRLNGV</sequence>
<gene>
    <name evidence="2" type="ORF">MCHLO_01968</name>
</gene>